<dbReference type="EMBL" id="VSSQ01000088">
    <property type="protein sequence ID" value="MPL75463.1"/>
    <property type="molecule type" value="Genomic_DNA"/>
</dbReference>
<evidence type="ECO:0000313" key="2">
    <source>
        <dbReference type="EMBL" id="MPL75463.1"/>
    </source>
</evidence>
<dbReference type="AlphaFoldDB" id="A0A644U9D9"/>
<protein>
    <recommendedName>
        <fullName evidence="1">SpoVT-AbrB domain-containing protein</fullName>
    </recommendedName>
</protein>
<gene>
    <name evidence="2" type="ORF">SDC9_21287</name>
</gene>
<reference evidence="2" key="1">
    <citation type="submission" date="2019-08" db="EMBL/GenBank/DDBJ databases">
        <authorList>
            <person name="Kucharzyk K."/>
            <person name="Murdoch R.W."/>
            <person name="Higgins S."/>
            <person name="Loffler F."/>
        </authorList>
    </citation>
    <scope>NUCLEOTIDE SEQUENCE</scope>
</reference>
<name>A0A644U9D9_9ZZZZ</name>
<dbReference type="SUPFAM" id="SSF89447">
    <property type="entry name" value="AbrB/MazE/MraZ-like"/>
    <property type="match status" value="1"/>
</dbReference>
<dbReference type="GO" id="GO:0003677">
    <property type="term" value="F:DNA binding"/>
    <property type="evidence" value="ECO:0007669"/>
    <property type="project" value="InterPro"/>
</dbReference>
<organism evidence="2">
    <name type="scientific">bioreactor metagenome</name>
    <dbReference type="NCBI Taxonomy" id="1076179"/>
    <lineage>
        <taxon>unclassified sequences</taxon>
        <taxon>metagenomes</taxon>
        <taxon>ecological metagenomes</taxon>
    </lineage>
</organism>
<comment type="caution">
    <text evidence="2">The sequence shown here is derived from an EMBL/GenBank/DDBJ whole genome shotgun (WGS) entry which is preliminary data.</text>
</comment>
<dbReference type="InterPro" id="IPR037914">
    <property type="entry name" value="SpoVT-AbrB_sf"/>
</dbReference>
<sequence length="83" mass="9770">MLTTKVYNNNQTSIPSKLRKRFNIEVNDIVEWIEDENGQIRVNFRKRSNLNDIVGIISSEKPIDSVKLQKKIDKGEKLDFNRH</sequence>
<dbReference type="InterPro" id="IPR007159">
    <property type="entry name" value="SpoVT-AbrB_dom"/>
</dbReference>
<feature type="domain" description="SpoVT-AbrB" evidence="1">
    <location>
        <begin position="4"/>
        <end position="51"/>
    </location>
</feature>
<dbReference type="Pfam" id="PF04014">
    <property type="entry name" value="MazE_antitoxin"/>
    <property type="match status" value="1"/>
</dbReference>
<evidence type="ECO:0000259" key="1">
    <source>
        <dbReference type="SMART" id="SM00966"/>
    </source>
</evidence>
<dbReference type="SMART" id="SM00966">
    <property type="entry name" value="SpoVT_AbrB"/>
    <property type="match status" value="1"/>
</dbReference>
<proteinExistence type="predicted"/>
<dbReference type="Gene3D" id="2.10.260.10">
    <property type="match status" value="1"/>
</dbReference>
<dbReference type="NCBIfam" id="TIGR01439">
    <property type="entry name" value="lp_hng_hel_AbrB"/>
    <property type="match status" value="1"/>
</dbReference>
<accession>A0A644U9D9</accession>